<evidence type="ECO:0000256" key="2">
    <source>
        <dbReference type="ARBA" id="ARBA00022737"/>
    </source>
</evidence>
<dbReference type="Proteomes" id="UP000467841">
    <property type="component" value="Unassembled WGS sequence"/>
</dbReference>
<organism evidence="4 5">
    <name type="scientific">Microthlaspi erraticum</name>
    <dbReference type="NCBI Taxonomy" id="1685480"/>
    <lineage>
        <taxon>Eukaryota</taxon>
        <taxon>Viridiplantae</taxon>
        <taxon>Streptophyta</taxon>
        <taxon>Embryophyta</taxon>
        <taxon>Tracheophyta</taxon>
        <taxon>Spermatophyta</taxon>
        <taxon>Magnoliopsida</taxon>
        <taxon>eudicotyledons</taxon>
        <taxon>Gunneridae</taxon>
        <taxon>Pentapetalae</taxon>
        <taxon>rosids</taxon>
        <taxon>malvids</taxon>
        <taxon>Brassicales</taxon>
        <taxon>Brassicaceae</taxon>
        <taxon>Coluteocarpeae</taxon>
        <taxon>Microthlaspi</taxon>
    </lineage>
</organism>
<dbReference type="InterPro" id="IPR006527">
    <property type="entry name" value="F-box-assoc_dom_typ1"/>
</dbReference>
<feature type="domain" description="F-box" evidence="3">
    <location>
        <begin position="1"/>
        <end position="46"/>
    </location>
</feature>
<dbReference type="Pfam" id="PF00646">
    <property type="entry name" value="F-box"/>
    <property type="match status" value="1"/>
</dbReference>
<dbReference type="Gene3D" id="1.20.1280.50">
    <property type="match status" value="1"/>
</dbReference>
<dbReference type="InterPro" id="IPR017451">
    <property type="entry name" value="F-box-assoc_interact_dom"/>
</dbReference>
<dbReference type="CDD" id="cd22157">
    <property type="entry name" value="F-box_AtFBW1-like"/>
    <property type="match status" value="1"/>
</dbReference>
<keyword evidence="5" id="KW-1185">Reference proteome</keyword>
<dbReference type="EMBL" id="CACVBM020001473">
    <property type="protein sequence ID" value="CAA7051283.1"/>
    <property type="molecule type" value="Genomic_DNA"/>
</dbReference>
<comment type="caution">
    <text evidence="4">The sequence shown here is derived from an EMBL/GenBank/DDBJ whole genome shotgun (WGS) entry which is preliminary data.</text>
</comment>
<dbReference type="PROSITE" id="PS50181">
    <property type="entry name" value="FBOX"/>
    <property type="match status" value="1"/>
</dbReference>
<accession>A0A6D2KE07</accession>
<dbReference type="InterPro" id="IPR050796">
    <property type="entry name" value="SCF_F-box_component"/>
</dbReference>
<dbReference type="OrthoDB" id="1023261at2759"/>
<dbReference type="SMART" id="SM00256">
    <property type="entry name" value="FBOX"/>
    <property type="match status" value="1"/>
</dbReference>
<dbReference type="Pfam" id="PF07734">
    <property type="entry name" value="FBA_1"/>
    <property type="match status" value="1"/>
</dbReference>
<sequence>MASMKLPWDLEEEIISRLPPRSLVRFRSVCKRWNSVFNDQSFLKNHLGRSRPQFIFLAESKSFSIGVDLGGGVDPRIEVCELASDFPCQTKNVSINTIRTCDGFLFRHFWEKGVAIWNPWLRQVGWIEYEDKAFGLCGVGYDSTRSEIGYKILGRFYSLRREVDGSQRGYHRFAVYECASQALKFIDSPFTLWPTNVDPTSVNGNLFWIGYSDEARKHVIQSFDFTRVTFNENFCLLPCEKILTGNRLILEVFEGDRLSLLNWNYVTGMIEIWVTDNKVVVDRGEQVVWINLMTFPTTTNLRNLINKFWGIMYYISDKTLVLCWSDDVTREVCVYLVREDVFKKISIDYGTSLRYYHCVYVPNLFPLPLEFRSLQV</sequence>
<proteinExistence type="predicted"/>
<dbReference type="InterPro" id="IPR001810">
    <property type="entry name" value="F-box_dom"/>
</dbReference>
<keyword evidence="1" id="KW-0880">Kelch repeat</keyword>
<name>A0A6D2KE07_9BRAS</name>
<dbReference type="SUPFAM" id="SSF81383">
    <property type="entry name" value="F-box domain"/>
    <property type="match status" value="1"/>
</dbReference>
<protein>
    <recommendedName>
        <fullName evidence="3">F-box domain-containing protein</fullName>
    </recommendedName>
</protein>
<dbReference type="InterPro" id="IPR036047">
    <property type="entry name" value="F-box-like_dom_sf"/>
</dbReference>
<dbReference type="NCBIfam" id="TIGR01640">
    <property type="entry name" value="F_box_assoc_1"/>
    <property type="match status" value="1"/>
</dbReference>
<reference evidence="4" key="1">
    <citation type="submission" date="2020-01" db="EMBL/GenBank/DDBJ databases">
        <authorList>
            <person name="Mishra B."/>
        </authorList>
    </citation>
    <scope>NUCLEOTIDE SEQUENCE [LARGE SCALE GENOMIC DNA]</scope>
</reference>
<evidence type="ECO:0000259" key="3">
    <source>
        <dbReference type="PROSITE" id="PS50181"/>
    </source>
</evidence>
<dbReference type="PANTHER" id="PTHR31672">
    <property type="entry name" value="BNACNNG10540D PROTEIN"/>
    <property type="match status" value="1"/>
</dbReference>
<dbReference type="PANTHER" id="PTHR31672:SF13">
    <property type="entry name" value="F-BOX PROTEIN CPR30-LIKE"/>
    <property type="match status" value="1"/>
</dbReference>
<dbReference type="FunFam" id="1.20.1280.50:FF:000008">
    <property type="entry name" value="F-box only protein 6"/>
    <property type="match status" value="1"/>
</dbReference>
<gene>
    <name evidence="4" type="ORF">MERR_LOCUS38518</name>
</gene>
<evidence type="ECO:0000256" key="1">
    <source>
        <dbReference type="ARBA" id="ARBA00022441"/>
    </source>
</evidence>
<evidence type="ECO:0000313" key="5">
    <source>
        <dbReference type="Proteomes" id="UP000467841"/>
    </source>
</evidence>
<evidence type="ECO:0000313" key="4">
    <source>
        <dbReference type="EMBL" id="CAA7051283.1"/>
    </source>
</evidence>
<keyword evidence="2" id="KW-0677">Repeat</keyword>
<dbReference type="AlphaFoldDB" id="A0A6D2KE07"/>